<organism evidence="1">
    <name type="scientific">Arundo donax</name>
    <name type="common">Giant reed</name>
    <name type="synonym">Donax arundinaceus</name>
    <dbReference type="NCBI Taxonomy" id="35708"/>
    <lineage>
        <taxon>Eukaryota</taxon>
        <taxon>Viridiplantae</taxon>
        <taxon>Streptophyta</taxon>
        <taxon>Embryophyta</taxon>
        <taxon>Tracheophyta</taxon>
        <taxon>Spermatophyta</taxon>
        <taxon>Magnoliopsida</taxon>
        <taxon>Liliopsida</taxon>
        <taxon>Poales</taxon>
        <taxon>Poaceae</taxon>
        <taxon>PACMAD clade</taxon>
        <taxon>Arundinoideae</taxon>
        <taxon>Arundineae</taxon>
        <taxon>Arundo</taxon>
    </lineage>
</organism>
<dbReference type="EMBL" id="GBRH01158329">
    <property type="protein sequence ID" value="JAE39567.1"/>
    <property type="molecule type" value="Transcribed_RNA"/>
</dbReference>
<reference evidence="1" key="1">
    <citation type="submission" date="2014-09" db="EMBL/GenBank/DDBJ databases">
        <authorList>
            <person name="Magalhaes I.L.F."/>
            <person name="Oliveira U."/>
            <person name="Santos F.R."/>
            <person name="Vidigal T.H.D.A."/>
            <person name="Brescovit A.D."/>
            <person name="Santos A.J."/>
        </authorList>
    </citation>
    <scope>NUCLEOTIDE SEQUENCE</scope>
    <source>
        <tissue evidence="1">Shoot tissue taken approximately 20 cm above the soil surface</tissue>
    </source>
</reference>
<reference evidence="1" key="2">
    <citation type="journal article" date="2015" name="Data Brief">
        <title>Shoot transcriptome of the giant reed, Arundo donax.</title>
        <authorList>
            <person name="Barrero R.A."/>
            <person name="Guerrero F.D."/>
            <person name="Moolhuijzen P."/>
            <person name="Goolsby J.A."/>
            <person name="Tidwell J."/>
            <person name="Bellgard S.E."/>
            <person name="Bellgard M.I."/>
        </authorList>
    </citation>
    <scope>NUCLEOTIDE SEQUENCE</scope>
    <source>
        <tissue evidence="1">Shoot tissue taken approximately 20 cm above the soil surface</tissue>
    </source>
</reference>
<dbReference type="AlphaFoldDB" id="A0A0A9HS73"/>
<sequence>MIWALAKVLGPRNSASWIDFGQEKDLSSN</sequence>
<accession>A0A0A9HS73</accession>
<protein>
    <submittedName>
        <fullName evidence="1">Uncharacterized protein</fullName>
    </submittedName>
</protein>
<evidence type="ECO:0000313" key="1">
    <source>
        <dbReference type="EMBL" id="JAE39567.1"/>
    </source>
</evidence>
<proteinExistence type="predicted"/>
<name>A0A0A9HS73_ARUDO</name>